<evidence type="ECO:0000313" key="1">
    <source>
        <dbReference type="EMBL" id="MBE0346630.1"/>
    </source>
</evidence>
<sequence length="39" mass="4424">MIYILVGGAQMREVEITIPLPLFPKRKLLSRTTALVLLE</sequence>
<comment type="caution">
    <text evidence="1">The sequence shown here is derived from an EMBL/GenBank/DDBJ whole genome shotgun (WGS) entry which is preliminary data.</text>
</comment>
<name>A0A8I0MWS8_9GAMM</name>
<reference evidence="1 2" key="1">
    <citation type="submission" date="2015-06" db="EMBL/GenBank/DDBJ databases">
        <title>Genome sequence of Pseudoalteromonas peptidolytica.</title>
        <authorList>
            <person name="Xie B.-B."/>
            <person name="Rong J.-C."/>
            <person name="Qin Q.-L."/>
            <person name="Zhang Y.-Z."/>
        </authorList>
    </citation>
    <scope>NUCLEOTIDE SEQUENCE [LARGE SCALE GENOMIC DNA]</scope>
    <source>
        <strain evidence="1 2">F12-50-A1</strain>
    </source>
</reference>
<evidence type="ECO:0000313" key="2">
    <source>
        <dbReference type="Proteomes" id="UP000660708"/>
    </source>
</evidence>
<dbReference type="AlphaFoldDB" id="A0A8I0MWS8"/>
<gene>
    <name evidence="1" type="ORF">PPEP_a3902</name>
</gene>
<accession>A0A8I0MWS8</accession>
<proteinExistence type="predicted"/>
<keyword evidence="2" id="KW-1185">Reference proteome</keyword>
<dbReference type="Proteomes" id="UP000660708">
    <property type="component" value="Unassembled WGS sequence"/>
</dbReference>
<organism evidence="1 2">
    <name type="scientific">Pseudoalteromonas peptidolytica F12-50-A1</name>
    <dbReference type="NCBI Taxonomy" id="1315280"/>
    <lineage>
        <taxon>Bacteria</taxon>
        <taxon>Pseudomonadati</taxon>
        <taxon>Pseudomonadota</taxon>
        <taxon>Gammaproteobacteria</taxon>
        <taxon>Alteromonadales</taxon>
        <taxon>Pseudoalteromonadaceae</taxon>
        <taxon>Pseudoalteromonas</taxon>
    </lineage>
</organism>
<protein>
    <submittedName>
        <fullName evidence="1">Uncharacterized protein</fullName>
    </submittedName>
</protein>
<dbReference type="EMBL" id="AQHF01000022">
    <property type="protein sequence ID" value="MBE0346630.1"/>
    <property type="molecule type" value="Genomic_DNA"/>
</dbReference>